<dbReference type="RefSeq" id="WP_089357979.1">
    <property type="nucleotide sequence ID" value="NZ_FZPD01000005.1"/>
</dbReference>
<organism evidence="2 3">
    <name type="scientific">Ekhidna lutea</name>
    <dbReference type="NCBI Taxonomy" id="447679"/>
    <lineage>
        <taxon>Bacteria</taxon>
        <taxon>Pseudomonadati</taxon>
        <taxon>Bacteroidota</taxon>
        <taxon>Cytophagia</taxon>
        <taxon>Cytophagales</taxon>
        <taxon>Reichenbachiellaceae</taxon>
        <taxon>Ekhidna</taxon>
    </lineage>
</organism>
<dbReference type="EMBL" id="FZPD01000005">
    <property type="protein sequence ID" value="SNT30624.1"/>
    <property type="molecule type" value="Genomic_DNA"/>
</dbReference>
<evidence type="ECO:0000259" key="1">
    <source>
        <dbReference type="Pfam" id="PF19089"/>
    </source>
</evidence>
<dbReference type="Pfam" id="PF19089">
    <property type="entry name" value="DUF5777"/>
    <property type="match status" value="1"/>
</dbReference>
<evidence type="ECO:0000313" key="2">
    <source>
        <dbReference type="EMBL" id="SNT30624.1"/>
    </source>
</evidence>
<accession>A0A239LM21</accession>
<dbReference type="Proteomes" id="UP000198393">
    <property type="component" value="Unassembled WGS sequence"/>
</dbReference>
<feature type="domain" description="DUF5777" evidence="1">
    <location>
        <begin position="41"/>
        <end position="278"/>
    </location>
</feature>
<name>A0A239LM21_EKHLU</name>
<proteinExistence type="predicted"/>
<gene>
    <name evidence="2" type="ORF">SAMN05421640_3318</name>
</gene>
<sequence>MKRISTFILTLIALQAFSQDELLEILESEQGDDKGYATATFKSTRVINGHSIETRSNGVLEFIISHRFGTLDSGYDGFYGLDFSTIRLGLEYGLTDNLNIGLGRASFDKSVDFFAKYRIVRQSNDFPFTATAFASMVRKTADIVGLDGLDRNYYTAQVHLGRKFNSNFSLQISPTLIQRNLVPTNADDNLLIAIGIGSRYKVSNRIAIVTEYYPQLSNKSDQFQNAFAVGVDIETGGHVFQLHFTNAVQMNEKGFIGETTDDFWDGEIHYGFNITRVFDLRPNRQ</sequence>
<dbReference type="AlphaFoldDB" id="A0A239LM21"/>
<dbReference type="InterPro" id="IPR045916">
    <property type="entry name" value="DUF5777"/>
</dbReference>
<dbReference type="OrthoDB" id="1117410at2"/>
<dbReference type="InterPro" id="IPR011250">
    <property type="entry name" value="OMP/PagP_B-barrel"/>
</dbReference>
<evidence type="ECO:0000313" key="3">
    <source>
        <dbReference type="Proteomes" id="UP000198393"/>
    </source>
</evidence>
<protein>
    <recommendedName>
        <fullName evidence="1">DUF5777 domain-containing protein</fullName>
    </recommendedName>
</protein>
<reference evidence="2 3" key="1">
    <citation type="submission" date="2017-06" db="EMBL/GenBank/DDBJ databases">
        <authorList>
            <person name="Kim H.J."/>
            <person name="Triplett B.A."/>
        </authorList>
    </citation>
    <scope>NUCLEOTIDE SEQUENCE [LARGE SCALE GENOMIC DNA]</scope>
    <source>
        <strain evidence="2 3">DSM 19307</strain>
    </source>
</reference>
<keyword evidence="3" id="KW-1185">Reference proteome</keyword>
<dbReference type="SUPFAM" id="SSF56925">
    <property type="entry name" value="OMPA-like"/>
    <property type="match status" value="1"/>
</dbReference>